<keyword evidence="3" id="KW-1185">Reference proteome</keyword>
<sequence>MSDARQHFARQSHGESHYGSDSVHTLYEKPFRSKECVSVFLSVSLLPLSTLVHIDDLIPERCAVLMGS</sequence>
<comment type="caution">
    <text evidence="2">The sequence shown here is derived from an EMBL/GenBank/DDBJ whole genome shotgun (WGS) entry which is preliminary data.</text>
</comment>
<name>A0ABV0TX65_9TELE</name>
<proteinExistence type="predicted"/>
<dbReference type="Proteomes" id="UP001482620">
    <property type="component" value="Unassembled WGS sequence"/>
</dbReference>
<dbReference type="EMBL" id="JAHRIQ010047940">
    <property type="protein sequence ID" value="MEQ2236885.1"/>
    <property type="molecule type" value="Genomic_DNA"/>
</dbReference>
<protein>
    <submittedName>
        <fullName evidence="2">Uncharacterized protein</fullName>
    </submittedName>
</protein>
<feature type="compositionally biased region" description="Basic and acidic residues" evidence="1">
    <location>
        <begin position="1"/>
        <end position="18"/>
    </location>
</feature>
<accession>A0ABV0TX65</accession>
<gene>
    <name evidence="2" type="ORF">ILYODFUR_017165</name>
</gene>
<organism evidence="2 3">
    <name type="scientific">Ilyodon furcidens</name>
    <name type="common">goldbreast splitfin</name>
    <dbReference type="NCBI Taxonomy" id="33524"/>
    <lineage>
        <taxon>Eukaryota</taxon>
        <taxon>Metazoa</taxon>
        <taxon>Chordata</taxon>
        <taxon>Craniata</taxon>
        <taxon>Vertebrata</taxon>
        <taxon>Euteleostomi</taxon>
        <taxon>Actinopterygii</taxon>
        <taxon>Neopterygii</taxon>
        <taxon>Teleostei</taxon>
        <taxon>Neoteleostei</taxon>
        <taxon>Acanthomorphata</taxon>
        <taxon>Ovalentaria</taxon>
        <taxon>Atherinomorphae</taxon>
        <taxon>Cyprinodontiformes</taxon>
        <taxon>Goodeidae</taxon>
        <taxon>Ilyodon</taxon>
    </lineage>
</organism>
<evidence type="ECO:0000313" key="2">
    <source>
        <dbReference type="EMBL" id="MEQ2236885.1"/>
    </source>
</evidence>
<reference evidence="2 3" key="1">
    <citation type="submission" date="2021-06" db="EMBL/GenBank/DDBJ databases">
        <authorList>
            <person name="Palmer J.M."/>
        </authorList>
    </citation>
    <scope>NUCLEOTIDE SEQUENCE [LARGE SCALE GENOMIC DNA]</scope>
    <source>
        <strain evidence="3">if_2019</strain>
        <tissue evidence="2">Muscle</tissue>
    </source>
</reference>
<evidence type="ECO:0000313" key="3">
    <source>
        <dbReference type="Proteomes" id="UP001482620"/>
    </source>
</evidence>
<feature type="region of interest" description="Disordered" evidence="1">
    <location>
        <begin position="1"/>
        <end position="22"/>
    </location>
</feature>
<evidence type="ECO:0000256" key="1">
    <source>
        <dbReference type="SAM" id="MobiDB-lite"/>
    </source>
</evidence>